<protein>
    <recommendedName>
        <fullName evidence="12">Transient receptor ion channel domain-containing protein</fullName>
    </recommendedName>
</protein>
<dbReference type="GO" id="GO:0016020">
    <property type="term" value="C:membrane"/>
    <property type="evidence" value="ECO:0007669"/>
    <property type="project" value="UniProtKB-SubCell"/>
</dbReference>
<organism evidence="13 14">
    <name type="scientific">Cichlidogyrus casuarinus</name>
    <dbReference type="NCBI Taxonomy" id="1844966"/>
    <lineage>
        <taxon>Eukaryota</taxon>
        <taxon>Metazoa</taxon>
        <taxon>Spiralia</taxon>
        <taxon>Lophotrochozoa</taxon>
        <taxon>Platyhelminthes</taxon>
        <taxon>Monogenea</taxon>
        <taxon>Monopisthocotylea</taxon>
        <taxon>Dactylogyridea</taxon>
        <taxon>Ancyrocephalidae</taxon>
        <taxon>Cichlidogyrus</taxon>
    </lineage>
</organism>
<evidence type="ECO:0000256" key="6">
    <source>
        <dbReference type="ARBA" id="ARBA00023043"/>
    </source>
</evidence>
<evidence type="ECO:0000256" key="5">
    <source>
        <dbReference type="ARBA" id="ARBA00022989"/>
    </source>
</evidence>
<gene>
    <name evidence="13" type="ORF">Ciccas_006538</name>
</gene>
<dbReference type="PANTHER" id="PTHR10117">
    <property type="entry name" value="TRANSIENT RECEPTOR POTENTIAL CHANNEL"/>
    <property type="match status" value="1"/>
</dbReference>
<accession>A0ABD2Q611</accession>
<feature type="compositionally biased region" description="Basic and acidic residues" evidence="10">
    <location>
        <begin position="793"/>
        <end position="811"/>
    </location>
</feature>
<dbReference type="EMBL" id="JBJKFK010000896">
    <property type="protein sequence ID" value="KAL3314833.1"/>
    <property type="molecule type" value="Genomic_DNA"/>
</dbReference>
<feature type="transmembrane region" description="Helical" evidence="11">
    <location>
        <begin position="499"/>
        <end position="517"/>
    </location>
</feature>
<evidence type="ECO:0000256" key="2">
    <source>
        <dbReference type="ARBA" id="ARBA00022448"/>
    </source>
</evidence>
<dbReference type="PRINTS" id="PR01097">
    <property type="entry name" value="TRNSRECEPTRP"/>
</dbReference>
<feature type="region of interest" description="Disordered" evidence="10">
    <location>
        <begin position="791"/>
        <end position="811"/>
    </location>
</feature>
<dbReference type="InterPro" id="IPR005821">
    <property type="entry name" value="Ion_trans_dom"/>
</dbReference>
<evidence type="ECO:0000256" key="3">
    <source>
        <dbReference type="ARBA" id="ARBA00022692"/>
    </source>
</evidence>
<feature type="transmembrane region" description="Helical" evidence="11">
    <location>
        <begin position="356"/>
        <end position="378"/>
    </location>
</feature>
<dbReference type="Pfam" id="PF08344">
    <property type="entry name" value="TRP_2"/>
    <property type="match status" value="1"/>
</dbReference>
<dbReference type="NCBIfam" id="TIGR00870">
    <property type="entry name" value="trp"/>
    <property type="match status" value="1"/>
</dbReference>
<evidence type="ECO:0000256" key="10">
    <source>
        <dbReference type="SAM" id="MobiDB-lite"/>
    </source>
</evidence>
<sequence length="811" mass="93115">VTEVVNSSSFTPDITPIILAAHRDNYQIIKLLLDRGDSIPKPHDLRCCCSKCVEANKTDSLRHSKSRINAYRALASPSLIALSSRDPILTAFELSWELKKLGKMENEFRNDYKKLADQCQQFATDLLEQTRSSDELAIVLNHGAVSSSPRLFSKSDDSAPTTNLARLRLAIQYKQKMFVAHPHCQQLLASLWYEGLPGFRRRSLIFKIAMIMGITFLFPVISISYLCIPRSSVGSILKKPFIKFLCHSASYLLFLLLLILAALSDEYRDETGPGDVTKPTPIECVIVLYIAGFMWQQIKNLYTEGLKNFISDWWNLLDFGTNSLYIATISLRFVAHVKLGNRSIKDRKIWGSDDPVLVSECLFAAANIFSTLKLVYIFTVDPQLGPLQISLGRMLNDILKFFCVYMLVLVAFACGLNQLNWFYARIRKAQCLHNQSYTHSSTFQHKELDKYNYCTSRGRYLSNLFEIVQTLYWSTYGLIELENFNLEYPHKFTEFIGKLMFGVYSYISLVVLVNMLIAMMNNSYQIIAEQSDVEWKFARSKLWVSYFGEGGTLPVPFNIVPSPKSILYILARLRNQICYSKQKSSRWECLKKMLHHQKELDNRHHKVVLQLVRRYLLHRQHTEERQGQVTEDDINEIKGDISAFRCELLDLLRQNNIIKRNGSESASIEAYPASSEYCAETFTSPVSSLRSRRSSKRTLSRLSLNWGTLEPAAEIEVSLDSEEEYSSEFDANCVSFERIDTIPNQQDTETSADEFPPKLSLKTVFKNSRLSTRETTKFVTFGQRVKTTQQLHSDAKDCNTRPDKRRRSDFV</sequence>
<feature type="non-terminal residue" evidence="13">
    <location>
        <position position="1"/>
    </location>
</feature>
<dbReference type="InterPro" id="IPR002153">
    <property type="entry name" value="TRPC_channel"/>
</dbReference>
<evidence type="ECO:0000313" key="13">
    <source>
        <dbReference type="EMBL" id="KAL3314833.1"/>
    </source>
</evidence>
<dbReference type="SMART" id="SM01420">
    <property type="entry name" value="TRP_2"/>
    <property type="match status" value="1"/>
</dbReference>
<dbReference type="AlphaFoldDB" id="A0ABD2Q611"/>
<keyword evidence="5 11" id="KW-1133">Transmembrane helix</keyword>
<feature type="domain" description="Transient receptor ion channel" evidence="12">
    <location>
        <begin position="47"/>
        <end position="109"/>
    </location>
</feature>
<evidence type="ECO:0000256" key="1">
    <source>
        <dbReference type="ARBA" id="ARBA00004141"/>
    </source>
</evidence>
<evidence type="ECO:0000256" key="4">
    <source>
        <dbReference type="ARBA" id="ARBA00022737"/>
    </source>
</evidence>
<comment type="caution">
    <text evidence="13">The sequence shown here is derived from an EMBL/GenBank/DDBJ whole genome shotgun (WGS) entry which is preliminary data.</text>
</comment>
<keyword evidence="4" id="KW-0677">Repeat</keyword>
<keyword evidence="9" id="KW-0407">Ion channel</keyword>
<reference evidence="13 14" key="1">
    <citation type="submission" date="2024-11" db="EMBL/GenBank/DDBJ databases">
        <title>Adaptive evolution of stress response genes in parasites aligns with host niche diversity.</title>
        <authorList>
            <person name="Hahn C."/>
            <person name="Resl P."/>
        </authorList>
    </citation>
    <scope>NUCLEOTIDE SEQUENCE [LARGE SCALE GENOMIC DNA]</scope>
    <source>
        <strain evidence="13">EGGRZ-B1_66</strain>
        <tissue evidence="13">Body</tissue>
    </source>
</reference>
<keyword evidence="6" id="KW-0040">ANK repeat</keyword>
<feature type="transmembrane region" description="Helical" evidence="11">
    <location>
        <begin position="313"/>
        <end position="335"/>
    </location>
</feature>
<evidence type="ECO:0000256" key="9">
    <source>
        <dbReference type="ARBA" id="ARBA00023303"/>
    </source>
</evidence>
<dbReference type="Proteomes" id="UP001626550">
    <property type="component" value="Unassembled WGS sequence"/>
</dbReference>
<keyword evidence="2" id="KW-0813">Transport</keyword>
<proteinExistence type="predicted"/>
<dbReference type="PANTHER" id="PTHR10117:SF54">
    <property type="entry name" value="TRANSIENT RECEPTOR POTENTIAL-GAMMA PROTEIN"/>
    <property type="match status" value="1"/>
</dbReference>
<comment type="subcellular location">
    <subcellularLocation>
        <location evidence="1">Membrane</location>
        <topology evidence="1">Multi-pass membrane protein</topology>
    </subcellularLocation>
</comment>
<keyword evidence="7" id="KW-0406">Ion transport</keyword>
<evidence type="ECO:0000259" key="12">
    <source>
        <dbReference type="SMART" id="SM01420"/>
    </source>
</evidence>
<feature type="transmembrane region" description="Helical" evidence="11">
    <location>
        <begin position="240"/>
        <end position="263"/>
    </location>
</feature>
<name>A0ABD2Q611_9PLAT</name>
<keyword evidence="3 11" id="KW-0812">Transmembrane</keyword>
<evidence type="ECO:0000313" key="14">
    <source>
        <dbReference type="Proteomes" id="UP001626550"/>
    </source>
</evidence>
<feature type="transmembrane region" description="Helical" evidence="11">
    <location>
        <begin position="398"/>
        <end position="419"/>
    </location>
</feature>
<dbReference type="Pfam" id="PF00520">
    <property type="entry name" value="Ion_trans"/>
    <property type="match status" value="1"/>
</dbReference>
<dbReference type="InterPro" id="IPR013555">
    <property type="entry name" value="TRP_dom"/>
</dbReference>
<keyword evidence="14" id="KW-1185">Reference proteome</keyword>
<evidence type="ECO:0000256" key="8">
    <source>
        <dbReference type="ARBA" id="ARBA00023136"/>
    </source>
</evidence>
<dbReference type="GO" id="GO:0034220">
    <property type="term" value="P:monoatomic ion transmembrane transport"/>
    <property type="evidence" value="ECO:0007669"/>
    <property type="project" value="UniProtKB-KW"/>
</dbReference>
<keyword evidence="8 11" id="KW-0472">Membrane</keyword>
<evidence type="ECO:0000256" key="11">
    <source>
        <dbReference type="SAM" id="Phobius"/>
    </source>
</evidence>
<evidence type="ECO:0000256" key="7">
    <source>
        <dbReference type="ARBA" id="ARBA00023065"/>
    </source>
</evidence>
<feature type="transmembrane region" description="Helical" evidence="11">
    <location>
        <begin position="204"/>
        <end position="228"/>
    </location>
</feature>